<gene>
    <name evidence="1" type="ORF">HPB47_017074</name>
</gene>
<reference evidence="1 2" key="1">
    <citation type="journal article" date="2020" name="Cell">
        <title>Large-Scale Comparative Analyses of Tick Genomes Elucidate Their Genetic Diversity and Vector Capacities.</title>
        <authorList>
            <consortium name="Tick Genome and Microbiome Consortium (TIGMIC)"/>
            <person name="Jia N."/>
            <person name="Wang J."/>
            <person name="Shi W."/>
            <person name="Du L."/>
            <person name="Sun Y."/>
            <person name="Zhan W."/>
            <person name="Jiang J.F."/>
            <person name="Wang Q."/>
            <person name="Zhang B."/>
            <person name="Ji P."/>
            <person name="Bell-Sakyi L."/>
            <person name="Cui X.M."/>
            <person name="Yuan T.T."/>
            <person name="Jiang B.G."/>
            <person name="Yang W.F."/>
            <person name="Lam T.T."/>
            <person name="Chang Q.C."/>
            <person name="Ding S.J."/>
            <person name="Wang X.J."/>
            <person name="Zhu J.G."/>
            <person name="Ruan X.D."/>
            <person name="Zhao L."/>
            <person name="Wei J.T."/>
            <person name="Ye R.Z."/>
            <person name="Que T.C."/>
            <person name="Du C.H."/>
            <person name="Zhou Y.H."/>
            <person name="Cheng J.X."/>
            <person name="Dai P.F."/>
            <person name="Guo W.B."/>
            <person name="Han X.H."/>
            <person name="Huang E.J."/>
            <person name="Li L.F."/>
            <person name="Wei W."/>
            <person name="Gao Y.C."/>
            <person name="Liu J.Z."/>
            <person name="Shao H.Z."/>
            <person name="Wang X."/>
            <person name="Wang C.C."/>
            <person name="Yang T.C."/>
            <person name="Huo Q.B."/>
            <person name="Li W."/>
            <person name="Chen H.Y."/>
            <person name="Chen S.E."/>
            <person name="Zhou L.G."/>
            <person name="Ni X.B."/>
            <person name="Tian J.H."/>
            <person name="Sheng Y."/>
            <person name="Liu T."/>
            <person name="Pan Y.S."/>
            <person name="Xia L.Y."/>
            <person name="Li J."/>
            <person name="Zhao F."/>
            <person name="Cao W.C."/>
        </authorList>
    </citation>
    <scope>NUCLEOTIDE SEQUENCE [LARGE SCALE GENOMIC DNA]</scope>
    <source>
        <strain evidence="1">Iper-2018</strain>
    </source>
</reference>
<name>A0AC60QSS8_IXOPE</name>
<accession>A0AC60QSS8</accession>
<sequence>MRALVNWLNVGERSGCGAVKERVLLKLGLSRAEVWRPFIETTTSLKEEHKNPRQGIIPENSRVKCFKCKESGHLSRECPRKKTPDEELLFHKKRVDAENVAVEEDSSREPDKVTTDVGTTDGNNLDHQGQKRPDPLVREAPQILFQADDTKRSSKNNRSCVSVQADVDDRNELNVSRAWSRESGDSDEDAVFEMKSSQNITSDAHEDSTTCQSATCERDGGAEDVDNGDRLQRPFLIRLGIRPPRPRPQPGQWRILTRTPGEGTTAQASIAAALEPSIPAPFQGCALLPFLLYEDCPDDCWVCQVSVIHQDTHEASCQHGDFLKMGRPACIAAAVQLLRQDRPDFLRPQRPLARTKSQTSFPGPTRATGSHDGVGASAKLDVVVTAIGSRGEVQLGETEVVEVPSSEK</sequence>
<proteinExistence type="predicted"/>
<comment type="caution">
    <text evidence="1">The sequence shown here is derived from an EMBL/GenBank/DDBJ whole genome shotgun (WGS) entry which is preliminary data.</text>
</comment>
<keyword evidence="2" id="KW-1185">Reference proteome</keyword>
<evidence type="ECO:0000313" key="2">
    <source>
        <dbReference type="Proteomes" id="UP000805193"/>
    </source>
</evidence>
<protein>
    <submittedName>
        <fullName evidence="1">Uncharacterized protein</fullName>
    </submittedName>
</protein>
<dbReference type="Proteomes" id="UP000805193">
    <property type="component" value="Unassembled WGS sequence"/>
</dbReference>
<evidence type="ECO:0000313" key="1">
    <source>
        <dbReference type="EMBL" id="KAG0438268.1"/>
    </source>
</evidence>
<organism evidence="1 2">
    <name type="scientific">Ixodes persulcatus</name>
    <name type="common">Taiga tick</name>
    <dbReference type="NCBI Taxonomy" id="34615"/>
    <lineage>
        <taxon>Eukaryota</taxon>
        <taxon>Metazoa</taxon>
        <taxon>Ecdysozoa</taxon>
        <taxon>Arthropoda</taxon>
        <taxon>Chelicerata</taxon>
        <taxon>Arachnida</taxon>
        <taxon>Acari</taxon>
        <taxon>Parasitiformes</taxon>
        <taxon>Ixodida</taxon>
        <taxon>Ixodoidea</taxon>
        <taxon>Ixodidae</taxon>
        <taxon>Ixodinae</taxon>
        <taxon>Ixodes</taxon>
    </lineage>
</organism>
<dbReference type="EMBL" id="JABSTQ010005924">
    <property type="protein sequence ID" value="KAG0438268.1"/>
    <property type="molecule type" value="Genomic_DNA"/>
</dbReference>